<proteinExistence type="predicted"/>
<dbReference type="EMBL" id="OV696696">
    <property type="protein sequence ID" value="CAH1239926.1"/>
    <property type="molecule type" value="Genomic_DNA"/>
</dbReference>
<evidence type="ECO:0000256" key="2">
    <source>
        <dbReference type="SAM" id="Phobius"/>
    </source>
</evidence>
<feature type="transmembrane region" description="Helical" evidence="2">
    <location>
        <begin position="68"/>
        <end position="88"/>
    </location>
</feature>
<dbReference type="Proteomes" id="UP000838412">
    <property type="component" value="Chromosome 11"/>
</dbReference>
<feature type="compositionally biased region" description="Low complexity" evidence="1">
    <location>
        <begin position="92"/>
        <end position="101"/>
    </location>
</feature>
<accession>A0A8J9VGK8</accession>
<dbReference type="OrthoDB" id="10426694at2759"/>
<keyword evidence="2" id="KW-0812">Transmembrane</keyword>
<feature type="compositionally biased region" description="Basic and acidic residues" evidence="1">
    <location>
        <begin position="126"/>
        <end position="145"/>
    </location>
</feature>
<feature type="compositionally biased region" description="Low complexity" evidence="1">
    <location>
        <begin position="109"/>
        <end position="121"/>
    </location>
</feature>
<keyword evidence="2" id="KW-0472">Membrane</keyword>
<organism evidence="3 4">
    <name type="scientific">Branchiostoma lanceolatum</name>
    <name type="common">Common lancelet</name>
    <name type="synonym">Amphioxus lanceolatum</name>
    <dbReference type="NCBI Taxonomy" id="7740"/>
    <lineage>
        <taxon>Eukaryota</taxon>
        <taxon>Metazoa</taxon>
        <taxon>Chordata</taxon>
        <taxon>Cephalochordata</taxon>
        <taxon>Leptocardii</taxon>
        <taxon>Amphioxiformes</taxon>
        <taxon>Branchiostomatidae</taxon>
        <taxon>Branchiostoma</taxon>
    </lineage>
</organism>
<reference evidence="3" key="1">
    <citation type="submission" date="2022-01" db="EMBL/GenBank/DDBJ databases">
        <authorList>
            <person name="Braso-Vives M."/>
        </authorList>
    </citation>
    <scope>NUCLEOTIDE SEQUENCE</scope>
</reference>
<name>A0A8J9VGK8_BRALA</name>
<keyword evidence="2" id="KW-1133">Transmembrane helix</keyword>
<feature type="region of interest" description="Disordered" evidence="1">
    <location>
        <begin position="92"/>
        <end position="160"/>
    </location>
</feature>
<evidence type="ECO:0000313" key="4">
    <source>
        <dbReference type="Proteomes" id="UP000838412"/>
    </source>
</evidence>
<evidence type="ECO:0000313" key="3">
    <source>
        <dbReference type="EMBL" id="CAH1239926.1"/>
    </source>
</evidence>
<dbReference type="AlphaFoldDB" id="A0A8J9VGK8"/>
<evidence type="ECO:0000256" key="1">
    <source>
        <dbReference type="SAM" id="MobiDB-lite"/>
    </source>
</evidence>
<sequence length="160" mass="17504">MGKRRSAQRKPIWRRSILETEELRTDTVITKTEPTRTGSKIEAAPTISRGYEISKVNMTLLPGQSARVPIHFVVLLAVFLLSAFLIFCRGSRSKSAGSKSSKAAHSRRSSAATSTSNTASRAVRKVSSDKGRNSLEKIDVSNDKKTVKRNVSNGSSKKIV</sequence>
<protein>
    <submittedName>
        <fullName evidence="3">Hypp5906 protein</fullName>
    </submittedName>
</protein>
<keyword evidence="4" id="KW-1185">Reference proteome</keyword>
<feature type="compositionally biased region" description="Polar residues" evidence="1">
    <location>
        <begin position="149"/>
        <end position="160"/>
    </location>
</feature>
<gene>
    <name evidence="3" type="primary">Hypp5906</name>
    <name evidence="3" type="ORF">BLAG_LOCUS4067</name>
</gene>